<evidence type="ECO:0000313" key="9">
    <source>
        <dbReference type="EMBL" id="AGK99683.1"/>
    </source>
</evidence>
<feature type="transmembrane region" description="Helical" evidence="8">
    <location>
        <begin position="31"/>
        <end position="52"/>
    </location>
</feature>
<dbReference type="GO" id="GO:0005886">
    <property type="term" value="C:plasma membrane"/>
    <property type="evidence" value="ECO:0007669"/>
    <property type="project" value="UniProtKB-SubCell"/>
</dbReference>
<name>R4KAU3_9FIRM</name>
<organism evidence="9 10">
    <name type="scientific">Desulfoscipio gibsoniae DSM 7213</name>
    <dbReference type="NCBI Taxonomy" id="767817"/>
    <lineage>
        <taxon>Bacteria</taxon>
        <taxon>Bacillati</taxon>
        <taxon>Bacillota</taxon>
        <taxon>Clostridia</taxon>
        <taxon>Eubacteriales</taxon>
        <taxon>Desulfallaceae</taxon>
        <taxon>Desulfoscipio</taxon>
    </lineage>
</organism>
<dbReference type="STRING" id="767817.Desgi_0068"/>
<dbReference type="KEGG" id="dgi:Desgi_0068"/>
<dbReference type="RefSeq" id="WP_006523142.1">
    <property type="nucleotide sequence ID" value="NC_021184.1"/>
</dbReference>
<feature type="transmembrane region" description="Helical" evidence="8">
    <location>
        <begin position="223"/>
        <end position="241"/>
    </location>
</feature>
<feature type="transmembrane region" description="Helical" evidence="8">
    <location>
        <begin position="190"/>
        <end position="211"/>
    </location>
</feature>
<evidence type="ECO:0000256" key="6">
    <source>
        <dbReference type="ARBA" id="ARBA00022989"/>
    </source>
</evidence>
<gene>
    <name evidence="9" type="ORF">Desgi_0068</name>
</gene>
<dbReference type="PANTHER" id="PTHR30269:SF37">
    <property type="entry name" value="MEMBRANE TRANSPORTER PROTEIN"/>
    <property type="match status" value="1"/>
</dbReference>
<protein>
    <recommendedName>
        <fullName evidence="8">Probable membrane transporter protein</fullName>
    </recommendedName>
</protein>
<dbReference type="Pfam" id="PF01925">
    <property type="entry name" value="TauE"/>
    <property type="match status" value="1"/>
</dbReference>
<evidence type="ECO:0000256" key="7">
    <source>
        <dbReference type="ARBA" id="ARBA00023136"/>
    </source>
</evidence>
<proteinExistence type="inferred from homology"/>
<dbReference type="Proteomes" id="UP000013520">
    <property type="component" value="Chromosome"/>
</dbReference>
<reference evidence="9 10" key="1">
    <citation type="submission" date="2012-01" db="EMBL/GenBank/DDBJ databases">
        <title>Complete sequence of Desulfotomaculum gibsoniae DSM 7213.</title>
        <authorList>
            <consortium name="US DOE Joint Genome Institute"/>
            <person name="Lucas S."/>
            <person name="Han J."/>
            <person name="Lapidus A."/>
            <person name="Cheng J.-F."/>
            <person name="Goodwin L."/>
            <person name="Pitluck S."/>
            <person name="Peters L."/>
            <person name="Ovchinnikova G."/>
            <person name="Teshima H."/>
            <person name="Detter J.C."/>
            <person name="Han C."/>
            <person name="Tapia R."/>
            <person name="Land M."/>
            <person name="Hauser L."/>
            <person name="Kyrpides N."/>
            <person name="Ivanova N."/>
            <person name="Pagani I."/>
            <person name="Parshina S."/>
            <person name="Plugge C."/>
            <person name="Muyzer G."/>
            <person name="Kuever J."/>
            <person name="Ivanova A."/>
            <person name="Nazina T."/>
            <person name="Klenk H.-P."/>
            <person name="Brambilla E."/>
            <person name="Spring S."/>
            <person name="Stams A.F."/>
            <person name="Woyke T."/>
        </authorList>
    </citation>
    <scope>NUCLEOTIDE SEQUENCE [LARGE SCALE GENOMIC DNA]</scope>
    <source>
        <strain evidence="9 10">DSM 7213</strain>
    </source>
</reference>
<dbReference type="HOGENOM" id="CLU_054750_0_1_9"/>
<dbReference type="AlphaFoldDB" id="R4KAU3"/>
<comment type="subcellular location">
    <subcellularLocation>
        <location evidence="1 8">Cell membrane</location>
        <topology evidence="1 8">Multi-pass membrane protein</topology>
    </subcellularLocation>
</comment>
<dbReference type="InterPro" id="IPR002781">
    <property type="entry name" value="TM_pro_TauE-like"/>
</dbReference>
<keyword evidence="4 8" id="KW-1003">Cell membrane</keyword>
<comment type="similarity">
    <text evidence="2 8">Belongs to the 4-toluene sulfonate uptake permease (TSUP) (TC 2.A.102) family.</text>
</comment>
<keyword evidence="10" id="KW-1185">Reference proteome</keyword>
<keyword evidence="7 8" id="KW-0472">Membrane</keyword>
<evidence type="ECO:0000256" key="4">
    <source>
        <dbReference type="ARBA" id="ARBA00022475"/>
    </source>
</evidence>
<keyword evidence="6 8" id="KW-1133">Transmembrane helix</keyword>
<feature type="transmembrane region" description="Helical" evidence="8">
    <location>
        <begin position="94"/>
        <end position="112"/>
    </location>
</feature>
<feature type="transmembrane region" description="Helical" evidence="8">
    <location>
        <begin position="64"/>
        <end position="88"/>
    </location>
</feature>
<keyword evidence="5 8" id="KW-0812">Transmembrane</keyword>
<dbReference type="PANTHER" id="PTHR30269">
    <property type="entry name" value="TRANSMEMBRANE PROTEIN YFCA"/>
    <property type="match status" value="1"/>
</dbReference>
<dbReference type="InterPro" id="IPR052017">
    <property type="entry name" value="TSUP"/>
</dbReference>
<evidence type="ECO:0000313" key="10">
    <source>
        <dbReference type="Proteomes" id="UP000013520"/>
    </source>
</evidence>
<feature type="transmembrane region" description="Helical" evidence="8">
    <location>
        <begin position="133"/>
        <end position="157"/>
    </location>
</feature>
<feature type="transmembrane region" description="Helical" evidence="8">
    <location>
        <begin position="163"/>
        <end position="183"/>
    </location>
</feature>
<dbReference type="OrthoDB" id="1806594at2"/>
<evidence type="ECO:0000256" key="1">
    <source>
        <dbReference type="ARBA" id="ARBA00004651"/>
    </source>
</evidence>
<dbReference type="EMBL" id="CP003273">
    <property type="protein sequence ID" value="AGK99683.1"/>
    <property type="molecule type" value="Genomic_DNA"/>
</dbReference>
<evidence type="ECO:0000256" key="5">
    <source>
        <dbReference type="ARBA" id="ARBA00022692"/>
    </source>
</evidence>
<keyword evidence="3" id="KW-0813">Transport</keyword>
<accession>R4KAU3</accession>
<evidence type="ECO:0000256" key="2">
    <source>
        <dbReference type="ARBA" id="ARBA00009142"/>
    </source>
</evidence>
<dbReference type="eggNOG" id="COG0730">
    <property type="taxonomic scope" value="Bacteria"/>
</dbReference>
<evidence type="ECO:0000256" key="3">
    <source>
        <dbReference type="ARBA" id="ARBA00022448"/>
    </source>
</evidence>
<evidence type="ECO:0000256" key="8">
    <source>
        <dbReference type="RuleBase" id="RU363041"/>
    </source>
</evidence>
<sequence length="242" mass="26123">MINILPAIAAFLAGFIKTTFGVGAGVFLTPILSIVMDPKTAVAIMAPMMLLSDISTLGLHWKKWVINSVSMLIPGCIIGIVLGTYYLAWASPIVIQRTIGTVAIIFSMLQILKQQKADYFSNLKMGSYYGVAISVIAGAASAIAHSGGIIITIYLVTLGLKKHTFVATLTLFLFISDIVKIFLYYKLGVLTTNILIDGVILAPALFIGSWLGSRLINKLTDKQFIIIINALIFISGLILVLK</sequence>